<feature type="domain" description="Glycosyltransferase 2-like" evidence="1">
    <location>
        <begin position="32"/>
        <end position="192"/>
    </location>
</feature>
<evidence type="ECO:0000313" key="3">
    <source>
        <dbReference type="Proteomes" id="UP000076962"/>
    </source>
</evidence>
<dbReference type="InterPro" id="IPR050834">
    <property type="entry name" value="Glycosyltransf_2"/>
</dbReference>
<dbReference type="InterPro" id="IPR029044">
    <property type="entry name" value="Nucleotide-diphossugar_trans"/>
</dbReference>
<dbReference type="Gene3D" id="3.90.550.10">
    <property type="entry name" value="Spore Coat Polysaccharide Biosynthesis Protein SpsA, Chain A"/>
    <property type="match status" value="2"/>
</dbReference>
<protein>
    <submittedName>
        <fullName evidence="2">Glycosyltransferase, group 2 family protein</fullName>
    </submittedName>
</protein>
<dbReference type="InterPro" id="IPR001173">
    <property type="entry name" value="Glyco_trans_2-like"/>
</dbReference>
<evidence type="ECO:0000313" key="2">
    <source>
        <dbReference type="EMBL" id="OAD18913.1"/>
    </source>
</evidence>
<evidence type="ECO:0000259" key="1">
    <source>
        <dbReference type="Pfam" id="PF00535"/>
    </source>
</evidence>
<reference evidence="2 3" key="1">
    <citation type="submission" date="2016-05" db="EMBL/GenBank/DDBJ databases">
        <title>Single-cell genome of chain-forming Candidatus Thiomargarita nelsonii and comparison to other large sulfur-oxidizing bacteria.</title>
        <authorList>
            <person name="Winkel M."/>
            <person name="Salman V."/>
            <person name="Woyke T."/>
            <person name="Schulz-Vogt H."/>
            <person name="Richter M."/>
            <person name="Flood B."/>
            <person name="Bailey J."/>
            <person name="Amann R."/>
            <person name="Mussmann M."/>
        </authorList>
    </citation>
    <scope>NUCLEOTIDE SEQUENCE [LARGE SCALE GENOMIC DNA]</scope>
    <source>
        <strain evidence="2 3">THI036</strain>
    </source>
</reference>
<dbReference type="PATRIC" id="fig|1003181.4.peg.7275"/>
<name>A0A176RT32_9GAMM</name>
<organism evidence="2 3">
    <name type="scientific">Candidatus Thiomargarita nelsonii</name>
    <dbReference type="NCBI Taxonomy" id="1003181"/>
    <lineage>
        <taxon>Bacteria</taxon>
        <taxon>Pseudomonadati</taxon>
        <taxon>Pseudomonadota</taxon>
        <taxon>Gammaproteobacteria</taxon>
        <taxon>Thiotrichales</taxon>
        <taxon>Thiotrichaceae</taxon>
        <taxon>Thiomargarita</taxon>
    </lineage>
</organism>
<dbReference type="GO" id="GO:0016740">
    <property type="term" value="F:transferase activity"/>
    <property type="evidence" value="ECO:0007669"/>
    <property type="project" value="UniProtKB-KW"/>
</dbReference>
<sequence>MSLTNINYQYFAPDCVKLSEELKTFEYQPLISVLLATDNTQVSYLRACLDSVINQVYPHWELCIADDASTKSKVRQVLEIYNKKYPTTIKVTYCNTKRPISATTNEALALAKGEFVALLETEDFLTEDALFEVVKHLNQKRNESVDLIYSDEDGWDELEQRFAQPFFKPNWAPEILKGQMYIGHLCVYRKTLVGGFRLGTEGSQDWDLALRVTEKTDAIEHIPKILYHRRKYSLSRNALENHAIQVGLKVVQEALDREGEGGQAVLNKNDRVLVHYPVKNNPLVSIIIPTKDKADLLKPCMDSIIDKTDYPNWEIIVVDNGSEETKTFQLFDSYKKRLGSQRFKVHPEPTPFNFSYLVNQGVKAAQGSIILLLNNDTEVISPSNWLEEMIGYAQRQAIGCVGRN</sequence>
<comment type="caution">
    <text evidence="2">The sequence shown here is derived from an EMBL/GenBank/DDBJ whole genome shotgun (WGS) entry which is preliminary data.</text>
</comment>
<dbReference type="EMBL" id="LUTY01003030">
    <property type="protein sequence ID" value="OAD18913.1"/>
    <property type="molecule type" value="Genomic_DNA"/>
</dbReference>
<dbReference type="SUPFAM" id="SSF53448">
    <property type="entry name" value="Nucleotide-diphospho-sugar transferases"/>
    <property type="match status" value="2"/>
</dbReference>
<dbReference type="CDD" id="cd04184">
    <property type="entry name" value="GT2_RfbC_Mx_like"/>
    <property type="match status" value="1"/>
</dbReference>
<accession>A0A176RT32</accession>
<dbReference type="PANTHER" id="PTHR43685:SF2">
    <property type="entry name" value="GLYCOSYLTRANSFERASE 2-LIKE DOMAIN-CONTAINING PROTEIN"/>
    <property type="match status" value="1"/>
</dbReference>
<dbReference type="Proteomes" id="UP000076962">
    <property type="component" value="Unassembled WGS sequence"/>
</dbReference>
<keyword evidence="3" id="KW-1185">Reference proteome</keyword>
<keyword evidence="2" id="KW-0808">Transferase</keyword>
<gene>
    <name evidence="2" type="ORF">THIOM_005478</name>
</gene>
<dbReference type="PANTHER" id="PTHR43685">
    <property type="entry name" value="GLYCOSYLTRANSFERASE"/>
    <property type="match status" value="1"/>
</dbReference>
<dbReference type="Pfam" id="PF00535">
    <property type="entry name" value="Glycos_transf_2"/>
    <property type="match status" value="2"/>
</dbReference>
<feature type="domain" description="Glycosyltransferase 2-like" evidence="1">
    <location>
        <begin position="285"/>
        <end position="400"/>
    </location>
</feature>
<dbReference type="AlphaFoldDB" id="A0A176RT32"/>
<proteinExistence type="predicted"/>